<evidence type="ECO:0000313" key="2">
    <source>
        <dbReference type="Proteomes" id="UP000772618"/>
    </source>
</evidence>
<sequence length="103" mass="12458">MDKTRRTSEHIPQGDRLMMLQGYTRAFFMWVLKDREPDDLYKIFVELLQEYMELDIPHKAFIVFVEMGLEDELITEDDVERLREAVLKNDIPLYQWLVQHLKA</sequence>
<reference evidence="1 2" key="1">
    <citation type="submission" date="2021-05" db="EMBL/GenBank/DDBJ databases">
        <title>A Polyphasic approach of four new species of the genus Ohtaekwangia: Ohtaekwangia histidinii sp. nov., Ohtaekwangia cretensis sp. nov., Ohtaekwangia indiensis sp. nov., Ohtaekwangia reichenbachii sp. nov. from diverse environment.</title>
        <authorList>
            <person name="Octaviana S."/>
        </authorList>
    </citation>
    <scope>NUCLEOTIDE SEQUENCE [LARGE SCALE GENOMIC DNA]</scope>
    <source>
        <strain evidence="1 2">PWU20</strain>
    </source>
</reference>
<organism evidence="1 2">
    <name type="scientific">Chryseosolibacter indicus</name>
    <dbReference type="NCBI Taxonomy" id="2782351"/>
    <lineage>
        <taxon>Bacteria</taxon>
        <taxon>Pseudomonadati</taxon>
        <taxon>Bacteroidota</taxon>
        <taxon>Cytophagia</taxon>
        <taxon>Cytophagales</taxon>
        <taxon>Chryseotaleaceae</taxon>
        <taxon>Chryseosolibacter</taxon>
    </lineage>
</organism>
<proteinExistence type="predicted"/>
<evidence type="ECO:0000313" key="1">
    <source>
        <dbReference type="EMBL" id="MBT1705130.1"/>
    </source>
</evidence>
<evidence type="ECO:0008006" key="3">
    <source>
        <dbReference type="Google" id="ProtNLM"/>
    </source>
</evidence>
<keyword evidence="2" id="KW-1185">Reference proteome</keyword>
<protein>
    <recommendedName>
        <fullName evidence="3">FAD assembly factor SdhE</fullName>
    </recommendedName>
</protein>
<dbReference type="Proteomes" id="UP000772618">
    <property type="component" value="Unassembled WGS sequence"/>
</dbReference>
<accession>A0ABS5VUM0</accession>
<gene>
    <name evidence="1" type="ORF">KK060_17690</name>
</gene>
<dbReference type="RefSeq" id="WP_254155087.1">
    <property type="nucleotide sequence ID" value="NZ_JAHESD010000047.1"/>
</dbReference>
<dbReference type="EMBL" id="JAHESD010000047">
    <property type="protein sequence ID" value="MBT1705130.1"/>
    <property type="molecule type" value="Genomic_DNA"/>
</dbReference>
<name>A0ABS5VUM0_9BACT</name>
<comment type="caution">
    <text evidence="1">The sequence shown here is derived from an EMBL/GenBank/DDBJ whole genome shotgun (WGS) entry which is preliminary data.</text>
</comment>